<dbReference type="PANTHER" id="PTHR31852">
    <property type="entry name" value="LATE EMBRYOGENESIS ABUNDANT (LEA) HYDROXYPROLINE-RICH GLYCOPROTEIN FAMILY"/>
    <property type="match status" value="1"/>
</dbReference>
<name>A0AAW0IQN3_QUESU</name>
<dbReference type="Proteomes" id="UP000237347">
    <property type="component" value="Unassembled WGS sequence"/>
</dbReference>
<sequence length="224" mass="24624">MGVGKKKLCCGVTSIFILIIVIVILTLAFTIFKPRDPIITLYPGSNIEVTSFLNPTHNITLDSIITIENPNYGVFRYKNTTSSVTFRGKVVGEAPIMDIYVPPHKKRNMTSPVAIMPVRLMQDPHFWIDVEAGTLNLTSTALISGKVIAMNIFKRPATLYNSCNITVFVLSKKSVAILSDVDGHPNKKRWAGIPGVETPPIPESLQACKLSIIGQNSEQACNLR</sequence>
<dbReference type="AlphaFoldDB" id="A0AAW0IQN3"/>
<comment type="caution">
    <text evidence="2">The sequence shown here is derived from an EMBL/GenBank/DDBJ whole genome shotgun (WGS) entry which is preliminary data.</text>
</comment>
<gene>
    <name evidence="2" type="ORF">CFP56_043800</name>
</gene>
<keyword evidence="3" id="KW-1185">Reference proteome</keyword>
<reference evidence="2 3" key="1">
    <citation type="journal article" date="2018" name="Sci. Data">
        <title>The draft genome sequence of cork oak.</title>
        <authorList>
            <person name="Ramos A.M."/>
            <person name="Usie A."/>
            <person name="Barbosa P."/>
            <person name="Barros P.M."/>
            <person name="Capote T."/>
            <person name="Chaves I."/>
            <person name="Simoes F."/>
            <person name="Abreu I."/>
            <person name="Carrasquinho I."/>
            <person name="Faro C."/>
            <person name="Guimaraes J.B."/>
            <person name="Mendonca D."/>
            <person name="Nobrega F."/>
            <person name="Rodrigues L."/>
            <person name="Saibo N.J.M."/>
            <person name="Varela M.C."/>
            <person name="Egas C."/>
            <person name="Matos J."/>
            <person name="Miguel C.M."/>
            <person name="Oliveira M.M."/>
            <person name="Ricardo C.P."/>
            <person name="Goncalves S."/>
        </authorList>
    </citation>
    <scope>NUCLEOTIDE SEQUENCE [LARGE SCALE GENOMIC DNA]</scope>
    <source>
        <strain evidence="3">cv. HL8</strain>
    </source>
</reference>
<proteinExistence type="predicted"/>
<accession>A0AAW0IQN3</accession>
<keyword evidence="1" id="KW-0472">Membrane</keyword>
<dbReference type="EMBL" id="PKMF04000927">
    <property type="protein sequence ID" value="KAK7816657.1"/>
    <property type="molecule type" value="Genomic_DNA"/>
</dbReference>
<dbReference type="InterPro" id="IPR055301">
    <property type="entry name" value="Lea14-like_2"/>
</dbReference>
<evidence type="ECO:0000256" key="1">
    <source>
        <dbReference type="SAM" id="Phobius"/>
    </source>
</evidence>
<evidence type="ECO:0000313" key="3">
    <source>
        <dbReference type="Proteomes" id="UP000237347"/>
    </source>
</evidence>
<keyword evidence="1" id="KW-0812">Transmembrane</keyword>
<organism evidence="2 3">
    <name type="scientific">Quercus suber</name>
    <name type="common">Cork oak</name>
    <dbReference type="NCBI Taxonomy" id="58331"/>
    <lineage>
        <taxon>Eukaryota</taxon>
        <taxon>Viridiplantae</taxon>
        <taxon>Streptophyta</taxon>
        <taxon>Embryophyta</taxon>
        <taxon>Tracheophyta</taxon>
        <taxon>Spermatophyta</taxon>
        <taxon>Magnoliopsida</taxon>
        <taxon>eudicotyledons</taxon>
        <taxon>Gunneridae</taxon>
        <taxon>Pentapetalae</taxon>
        <taxon>rosids</taxon>
        <taxon>fabids</taxon>
        <taxon>Fagales</taxon>
        <taxon>Fagaceae</taxon>
        <taxon>Quercus</taxon>
    </lineage>
</organism>
<keyword evidence="1" id="KW-1133">Transmembrane helix</keyword>
<evidence type="ECO:0000313" key="2">
    <source>
        <dbReference type="EMBL" id="KAK7816657.1"/>
    </source>
</evidence>
<feature type="transmembrane region" description="Helical" evidence="1">
    <location>
        <begin position="12"/>
        <end position="32"/>
    </location>
</feature>
<protein>
    <submittedName>
        <fullName evidence="2">Late embryogenesis abundant protein</fullName>
    </submittedName>
</protein>